<dbReference type="EMBL" id="CP048000">
    <property type="protein sequence ID" value="QHQ63810.1"/>
    <property type="molecule type" value="Genomic_DNA"/>
</dbReference>
<dbReference type="PANTHER" id="PTHR43095">
    <property type="entry name" value="SUGAR KINASE"/>
    <property type="match status" value="1"/>
</dbReference>
<dbReference type="Proteomes" id="UP000464314">
    <property type="component" value="Chromosome"/>
</dbReference>
<dbReference type="KEGG" id="anr:Ana3638_18005"/>
<dbReference type="Gene3D" id="3.30.420.40">
    <property type="match status" value="2"/>
</dbReference>
<evidence type="ECO:0000313" key="10">
    <source>
        <dbReference type="Proteomes" id="UP000464314"/>
    </source>
</evidence>
<gene>
    <name evidence="9" type="ORF">Ana3638_18005</name>
</gene>
<dbReference type="InterPro" id="IPR043129">
    <property type="entry name" value="ATPase_NBD"/>
</dbReference>
<dbReference type="InterPro" id="IPR050406">
    <property type="entry name" value="FGGY_Carb_Kinase"/>
</dbReference>
<accession>A0A6P1TRC1</accession>
<evidence type="ECO:0000313" key="9">
    <source>
        <dbReference type="EMBL" id="QHQ63810.1"/>
    </source>
</evidence>
<dbReference type="PIRSF" id="PIRSF000538">
    <property type="entry name" value="GlpK"/>
    <property type="match status" value="1"/>
</dbReference>
<evidence type="ECO:0000259" key="8">
    <source>
        <dbReference type="Pfam" id="PF02782"/>
    </source>
</evidence>
<dbReference type="SUPFAM" id="SSF53067">
    <property type="entry name" value="Actin-like ATPase domain"/>
    <property type="match status" value="2"/>
</dbReference>
<keyword evidence="10" id="KW-1185">Reference proteome</keyword>
<keyword evidence="5" id="KW-0067">ATP-binding</keyword>
<evidence type="ECO:0000256" key="5">
    <source>
        <dbReference type="ARBA" id="ARBA00022840"/>
    </source>
</evidence>
<dbReference type="GO" id="GO:0005524">
    <property type="term" value="F:ATP binding"/>
    <property type="evidence" value="ECO:0007669"/>
    <property type="project" value="UniProtKB-KW"/>
</dbReference>
<dbReference type="InterPro" id="IPR000577">
    <property type="entry name" value="Carb_kinase_FGGY"/>
</dbReference>
<keyword evidence="6" id="KW-0684">Rhamnose metabolism</keyword>
<keyword evidence="4 9" id="KW-0418">Kinase</keyword>
<evidence type="ECO:0000256" key="2">
    <source>
        <dbReference type="ARBA" id="ARBA00022679"/>
    </source>
</evidence>
<proteinExistence type="inferred from homology"/>
<name>A0A6P1TRC1_9FIRM</name>
<keyword evidence="3" id="KW-0547">Nucleotide-binding</keyword>
<evidence type="ECO:0000256" key="6">
    <source>
        <dbReference type="ARBA" id="ARBA00023308"/>
    </source>
</evidence>
<evidence type="ECO:0000256" key="3">
    <source>
        <dbReference type="ARBA" id="ARBA00022741"/>
    </source>
</evidence>
<reference evidence="9 10" key="1">
    <citation type="submission" date="2020-01" db="EMBL/GenBank/DDBJ databases">
        <title>Genome analysis of Anaerocolumna sp. CBA3638.</title>
        <authorList>
            <person name="Kim J."/>
            <person name="Roh S.W."/>
        </authorList>
    </citation>
    <scope>NUCLEOTIDE SEQUENCE [LARGE SCALE GENOMIC DNA]</scope>
    <source>
        <strain evidence="9 10">CBA3638</strain>
    </source>
</reference>
<dbReference type="InterPro" id="IPR018485">
    <property type="entry name" value="FGGY_C"/>
</dbReference>
<feature type="domain" description="Carbohydrate kinase FGGY N-terminal" evidence="7">
    <location>
        <begin position="10"/>
        <end position="249"/>
    </location>
</feature>
<keyword evidence="2" id="KW-0808">Transferase</keyword>
<dbReference type="CDD" id="cd07771">
    <property type="entry name" value="ASKHA_NBD_FGGY_RhaB-like"/>
    <property type="match status" value="1"/>
</dbReference>
<evidence type="ECO:0000259" key="7">
    <source>
        <dbReference type="Pfam" id="PF00370"/>
    </source>
</evidence>
<sequence>MKEGLAVKKVLAFDFGASSGRAMLGIYDGTSIQLKEIHRFSNDPVIVNGTMYWDILRLFHEIKQGLLKAKHESDFDSIGIDTWGVDFGLLDKDGNLLENPVHYRDKRTLGMLEKSFEKLPKADFYSITGNQFMEINTAFQLLSLKLNRAELLERADKMLLTPDLFNFMLTGVKASEYSIASTSQLLDAKKGVWSEKVIEALGLPKSIFASIVASGTKVGVLSDEICEELGVKKCDVIAVAGHDTQSALVAVPAEEDNFIFISCGTWSLIGTELDKPLINEKSDYYNITNEGGYGGKASFLKNITGLWLIQESRRQWIREGHEYNFGQLEDLALNAKAFACFIDPDAPEFSPAGDMPSRIQDYCRRTGQIVPETVGEIVRCINESLALKYRYALEQISDCTGHVYNNIHMVGGGIQSKQLCQFTANASGCAVTAGPVEATVLGNVALQLMASGQIKDIAEARRIIGQSPDIVKYEPTEKESWEEAYMRYKKIIQK</sequence>
<protein>
    <submittedName>
        <fullName evidence="9">Rhamnulokinase</fullName>
    </submittedName>
</protein>
<comment type="similarity">
    <text evidence="1">Belongs to the FGGY kinase family.</text>
</comment>
<evidence type="ECO:0000256" key="4">
    <source>
        <dbReference type="ARBA" id="ARBA00022777"/>
    </source>
</evidence>
<dbReference type="InterPro" id="IPR013449">
    <property type="entry name" value="Rhamnulokinase"/>
</dbReference>
<dbReference type="AlphaFoldDB" id="A0A6P1TRC1"/>
<dbReference type="GO" id="GO:0008993">
    <property type="term" value="F:rhamnulokinase activity"/>
    <property type="evidence" value="ECO:0007669"/>
    <property type="project" value="InterPro"/>
</dbReference>
<dbReference type="InterPro" id="IPR018484">
    <property type="entry name" value="FGGY_N"/>
</dbReference>
<dbReference type="GO" id="GO:0019301">
    <property type="term" value="P:rhamnose catabolic process"/>
    <property type="evidence" value="ECO:0007669"/>
    <property type="project" value="InterPro"/>
</dbReference>
<dbReference type="Pfam" id="PF02782">
    <property type="entry name" value="FGGY_C"/>
    <property type="match status" value="1"/>
</dbReference>
<feature type="domain" description="Carbohydrate kinase FGGY C-terminal" evidence="8">
    <location>
        <begin position="261"/>
        <end position="450"/>
    </location>
</feature>
<dbReference type="Pfam" id="PF00370">
    <property type="entry name" value="FGGY_N"/>
    <property type="match status" value="1"/>
</dbReference>
<organism evidence="9 10">
    <name type="scientific">Anaerocolumna sedimenticola</name>
    <dbReference type="NCBI Taxonomy" id="2696063"/>
    <lineage>
        <taxon>Bacteria</taxon>
        <taxon>Bacillati</taxon>
        <taxon>Bacillota</taxon>
        <taxon>Clostridia</taxon>
        <taxon>Lachnospirales</taxon>
        <taxon>Lachnospiraceae</taxon>
        <taxon>Anaerocolumna</taxon>
    </lineage>
</organism>
<evidence type="ECO:0000256" key="1">
    <source>
        <dbReference type="ARBA" id="ARBA00009156"/>
    </source>
</evidence>